<evidence type="ECO:0000313" key="3">
    <source>
        <dbReference type="Proteomes" id="UP000308652"/>
    </source>
</evidence>
<feature type="compositionally biased region" description="Basic and acidic residues" evidence="1">
    <location>
        <begin position="82"/>
        <end position="91"/>
    </location>
</feature>
<dbReference type="STRING" id="68775.A0A5C3LK59"/>
<organism evidence="2 3">
    <name type="scientific">Crucibulum laeve</name>
    <dbReference type="NCBI Taxonomy" id="68775"/>
    <lineage>
        <taxon>Eukaryota</taxon>
        <taxon>Fungi</taxon>
        <taxon>Dikarya</taxon>
        <taxon>Basidiomycota</taxon>
        <taxon>Agaricomycotina</taxon>
        <taxon>Agaricomycetes</taxon>
        <taxon>Agaricomycetidae</taxon>
        <taxon>Agaricales</taxon>
        <taxon>Agaricineae</taxon>
        <taxon>Nidulariaceae</taxon>
        <taxon>Crucibulum</taxon>
    </lineage>
</organism>
<accession>A0A5C3LK59</accession>
<reference evidence="2 3" key="1">
    <citation type="journal article" date="2019" name="Nat. Ecol. Evol.">
        <title>Megaphylogeny resolves global patterns of mushroom evolution.</title>
        <authorList>
            <person name="Varga T."/>
            <person name="Krizsan K."/>
            <person name="Foldi C."/>
            <person name="Dima B."/>
            <person name="Sanchez-Garcia M."/>
            <person name="Sanchez-Ramirez S."/>
            <person name="Szollosi G.J."/>
            <person name="Szarkandi J.G."/>
            <person name="Papp V."/>
            <person name="Albert L."/>
            <person name="Andreopoulos W."/>
            <person name="Angelini C."/>
            <person name="Antonin V."/>
            <person name="Barry K.W."/>
            <person name="Bougher N.L."/>
            <person name="Buchanan P."/>
            <person name="Buyck B."/>
            <person name="Bense V."/>
            <person name="Catcheside P."/>
            <person name="Chovatia M."/>
            <person name="Cooper J."/>
            <person name="Damon W."/>
            <person name="Desjardin D."/>
            <person name="Finy P."/>
            <person name="Geml J."/>
            <person name="Haridas S."/>
            <person name="Hughes K."/>
            <person name="Justo A."/>
            <person name="Karasinski D."/>
            <person name="Kautmanova I."/>
            <person name="Kiss B."/>
            <person name="Kocsube S."/>
            <person name="Kotiranta H."/>
            <person name="LaButti K.M."/>
            <person name="Lechner B.E."/>
            <person name="Liimatainen K."/>
            <person name="Lipzen A."/>
            <person name="Lukacs Z."/>
            <person name="Mihaltcheva S."/>
            <person name="Morgado L.N."/>
            <person name="Niskanen T."/>
            <person name="Noordeloos M.E."/>
            <person name="Ohm R.A."/>
            <person name="Ortiz-Santana B."/>
            <person name="Ovrebo C."/>
            <person name="Racz N."/>
            <person name="Riley R."/>
            <person name="Savchenko A."/>
            <person name="Shiryaev A."/>
            <person name="Soop K."/>
            <person name="Spirin V."/>
            <person name="Szebenyi C."/>
            <person name="Tomsovsky M."/>
            <person name="Tulloss R.E."/>
            <person name="Uehling J."/>
            <person name="Grigoriev I.V."/>
            <person name="Vagvolgyi C."/>
            <person name="Papp T."/>
            <person name="Martin F.M."/>
            <person name="Miettinen O."/>
            <person name="Hibbett D.S."/>
            <person name="Nagy L.G."/>
        </authorList>
    </citation>
    <scope>NUCLEOTIDE SEQUENCE [LARGE SCALE GENOMIC DNA]</scope>
    <source>
        <strain evidence="2 3">CBS 166.37</strain>
    </source>
</reference>
<protein>
    <submittedName>
        <fullName evidence="2">Uncharacterized protein</fullName>
    </submittedName>
</protein>
<feature type="compositionally biased region" description="Gly residues" evidence="1">
    <location>
        <begin position="58"/>
        <end position="74"/>
    </location>
</feature>
<feature type="region of interest" description="Disordered" evidence="1">
    <location>
        <begin position="40"/>
        <end position="91"/>
    </location>
</feature>
<evidence type="ECO:0000313" key="2">
    <source>
        <dbReference type="EMBL" id="TFK33494.1"/>
    </source>
</evidence>
<proteinExistence type="predicted"/>
<dbReference type="AlphaFoldDB" id="A0A5C3LK59"/>
<name>A0A5C3LK59_9AGAR</name>
<gene>
    <name evidence="2" type="ORF">BDQ12DRAFT_715803</name>
</gene>
<dbReference type="OrthoDB" id="3018720at2759"/>
<keyword evidence="3" id="KW-1185">Reference proteome</keyword>
<evidence type="ECO:0000256" key="1">
    <source>
        <dbReference type="SAM" id="MobiDB-lite"/>
    </source>
</evidence>
<dbReference type="EMBL" id="ML213647">
    <property type="protein sequence ID" value="TFK33494.1"/>
    <property type="molecule type" value="Genomic_DNA"/>
</dbReference>
<dbReference type="Proteomes" id="UP000308652">
    <property type="component" value="Unassembled WGS sequence"/>
</dbReference>
<sequence>MSGRAPIGAGGKDYSEFLTGHPQITTEECSGNFSGIMGFERRSGTKAPGGQVHSSHDAGGGSGCGGGSEGIGSGRDGDEGDNICKDKGDNKVGHDQGEEALLSANGIGSAPKGDLLDVLGGLDSTDLAQLRRLLKFLTSNNKITVDGNSSVPKHTPVWTVETVKTPNSTSRRYEIPECLFNHLENGQHLPLTLLTSSMIEKFHIYPGFIKTKNIWDSTGNKKTLLDLSNYPLEYTLPIAQFHEAWGNNLRTYRQVSDDAIYKKWLAHYEFLSTVDHFEENYEVILRFDIDVRRRFTHTREAFDGPNYLQRWNEMCLTVMIERVETYLGGAPRCQGDSRNRYAPYNKQSFRGYKPL</sequence>